<comment type="caution">
    <text evidence="2">The sequence shown here is derived from an EMBL/GenBank/DDBJ whole genome shotgun (WGS) entry which is preliminary data.</text>
</comment>
<feature type="transmembrane region" description="Helical" evidence="1">
    <location>
        <begin position="16"/>
        <end position="32"/>
    </location>
</feature>
<evidence type="ECO:0000256" key="1">
    <source>
        <dbReference type="SAM" id="Phobius"/>
    </source>
</evidence>
<name>A0A1G1TI57_9BACT</name>
<protein>
    <submittedName>
        <fullName evidence="2">Uncharacterized protein</fullName>
    </submittedName>
</protein>
<evidence type="ECO:0000313" key="3">
    <source>
        <dbReference type="Proteomes" id="UP000177506"/>
    </source>
</evidence>
<keyword evidence="1" id="KW-1133">Transmembrane helix</keyword>
<keyword evidence="3" id="KW-1185">Reference proteome</keyword>
<sequence length="96" mass="9850">MTEPQPPVPNGKSPKTWLIGVNLGLMLLVAVLSQGEPVVLAGTVVALAVINGIAAFLMAVSGKLNWVTAFLLSALLVFIIGLGICGLMLSNLGGMH</sequence>
<dbReference type="AlphaFoldDB" id="A0A1G1TI57"/>
<gene>
    <name evidence="2" type="ORF">BEN49_06540</name>
</gene>
<reference evidence="2 3" key="1">
    <citation type="submission" date="2016-08" db="EMBL/GenBank/DDBJ databases">
        <title>Hymenobacter coccineus sp. nov., Hymenobacter lapidarius sp. nov. and Hymenobacter glacialis sp. nov., isolated from Antarctic soil.</title>
        <authorList>
            <person name="Sedlacek I."/>
            <person name="Kralova S."/>
            <person name="Kyrova K."/>
            <person name="Maslanova I."/>
            <person name="Stankova E."/>
            <person name="Vrbovska V."/>
            <person name="Nemec M."/>
            <person name="Bartak M."/>
            <person name="Svec P."/>
            <person name="Busse H.-J."/>
            <person name="Pantucek R."/>
        </authorList>
    </citation>
    <scope>NUCLEOTIDE SEQUENCE [LARGE SCALE GENOMIC DNA]</scope>
    <source>
        <strain evidence="2 3">CCM 8649</strain>
    </source>
</reference>
<feature type="transmembrane region" description="Helical" evidence="1">
    <location>
        <begin position="66"/>
        <end position="89"/>
    </location>
</feature>
<feature type="transmembrane region" description="Helical" evidence="1">
    <location>
        <begin position="39"/>
        <end position="60"/>
    </location>
</feature>
<keyword evidence="1" id="KW-0472">Membrane</keyword>
<keyword evidence="1" id="KW-0812">Transmembrane</keyword>
<proteinExistence type="predicted"/>
<dbReference type="EMBL" id="MDZA01000133">
    <property type="protein sequence ID" value="OGX90557.1"/>
    <property type="molecule type" value="Genomic_DNA"/>
</dbReference>
<organism evidence="2 3">
    <name type="scientific">Hymenobacter coccineus</name>
    <dbReference type="NCBI Taxonomy" id="1908235"/>
    <lineage>
        <taxon>Bacteria</taxon>
        <taxon>Pseudomonadati</taxon>
        <taxon>Bacteroidota</taxon>
        <taxon>Cytophagia</taxon>
        <taxon>Cytophagales</taxon>
        <taxon>Hymenobacteraceae</taxon>
        <taxon>Hymenobacter</taxon>
    </lineage>
</organism>
<accession>A0A1G1TI57</accession>
<evidence type="ECO:0000313" key="2">
    <source>
        <dbReference type="EMBL" id="OGX90557.1"/>
    </source>
</evidence>
<dbReference type="Proteomes" id="UP000177506">
    <property type="component" value="Unassembled WGS sequence"/>
</dbReference>